<protein>
    <submittedName>
        <fullName evidence="2">Uncharacterized protein</fullName>
    </submittedName>
</protein>
<keyword evidence="1" id="KW-0472">Membrane</keyword>
<organism evidence="2 3">
    <name type="scientific">Candidatus Portnoybacteria bacterium CG_4_10_14_0_8_um_filter_40_50</name>
    <dbReference type="NCBI Taxonomy" id="1974800"/>
    <lineage>
        <taxon>Bacteria</taxon>
        <taxon>Candidatus Portnoyibacteriota</taxon>
    </lineage>
</organism>
<evidence type="ECO:0000256" key="1">
    <source>
        <dbReference type="SAM" id="Phobius"/>
    </source>
</evidence>
<keyword evidence="1" id="KW-0812">Transmembrane</keyword>
<reference evidence="3" key="1">
    <citation type="submission" date="2017-09" db="EMBL/GenBank/DDBJ databases">
        <title>Depth-based differentiation of microbial function through sediment-hosted aquifers and enrichment of novel symbionts in the deep terrestrial subsurface.</title>
        <authorList>
            <person name="Probst A.J."/>
            <person name="Ladd B."/>
            <person name="Jarett J.K."/>
            <person name="Geller-Mcgrath D.E."/>
            <person name="Sieber C.M.K."/>
            <person name="Emerson J.B."/>
            <person name="Anantharaman K."/>
            <person name="Thomas B.C."/>
            <person name="Malmstrom R."/>
            <person name="Stieglmeier M."/>
            <person name="Klingl A."/>
            <person name="Woyke T."/>
            <person name="Ryan C.M."/>
            <person name="Banfield J.F."/>
        </authorList>
    </citation>
    <scope>NUCLEOTIDE SEQUENCE [LARGE SCALE GENOMIC DNA]</scope>
</reference>
<gene>
    <name evidence="2" type="ORF">COY85_00135</name>
</gene>
<sequence>MKKIKIIIGIVILAALVIGGYFYFQNWWEIKQIKIEKGLASEKFPWRDYTQEELAKMYPQIKYADVPTRITPEETYAKFRQALKDNNLEMAIEQLAEESEKYEEN</sequence>
<comment type="caution">
    <text evidence="2">The sequence shown here is derived from an EMBL/GenBank/DDBJ whole genome shotgun (WGS) entry which is preliminary data.</text>
</comment>
<evidence type="ECO:0000313" key="2">
    <source>
        <dbReference type="EMBL" id="PIY75440.1"/>
    </source>
</evidence>
<dbReference type="Proteomes" id="UP000229481">
    <property type="component" value="Unassembled WGS sequence"/>
</dbReference>
<keyword evidence="1" id="KW-1133">Transmembrane helix</keyword>
<dbReference type="EMBL" id="PFLK01000003">
    <property type="protein sequence ID" value="PIY75440.1"/>
    <property type="molecule type" value="Genomic_DNA"/>
</dbReference>
<evidence type="ECO:0000313" key="3">
    <source>
        <dbReference type="Proteomes" id="UP000229481"/>
    </source>
</evidence>
<dbReference type="AlphaFoldDB" id="A0A2M7QUC2"/>
<accession>A0A2M7QUC2</accession>
<proteinExistence type="predicted"/>
<feature type="non-terminal residue" evidence="2">
    <location>
        <position position="105"/>
    </location>
</feature>
<name>A0A2M7QUC2_9BACT</name>
<feature type="transmembrane region" description="Helical" evidence="1">
    <location>
        <begin position="6"/>
        <end position="24"/>
    </location>
</feature>